<gene>
    <name evidence="8" type="ORF">C8A04DRAFT_28690</name>
</gene>
<dbReference type="RefSeq" id="XP_062637068.1">
    <property type="nucleotide sequence ID" value="XM_062780740.1"/>
</dbReference>
<evidence type="ECO:0000313" key="9">
    <source>
        <dbReference type="Proteomes" id="UP001302676"/>
    </source>
</evidence>
<feature type="compositionally biased region" description="Polar residues" evidence="6">
    <location>
        <begin position="76"/>
        <end position="95"/>
    </location>
</feature>
<dbReference type="SUPFAM" id="SSF57701">
    <property type="entry name" value="Zn2/Cys6 DNA-binding domain"/>
    <property type="match status" value="1"/>
</dbReference>
<dbReference type="PANTHER" id="PTHR47540">
    <property type="entry name" value="THIAMINE REPRESSIBLE GENES REGULATORY PROTEIN THI5"/>
    <property type="match status" value="1"/>
</dbReference>
<dbReference type="PANTHER" id="PTHR47540:SF2">
    <property type="entry name" value="ZN(II)2CYS6 TRANSCRIPTION FACTOR (EUROFUNG)"/>
    <property type="match status" value="1"/>
</dbReference>
<feature type="region of interest" description="Disordered" evidence="6">
    <location>
        <begin position="514"/>
        <end position="536"/>
    </location>
</feature>
<dbReference type="Proteomes" id="UP001302676">
    <property type="component" value="Unassembled WGS sequence"/>
</dbReference>
<evidence type="ECO:0000256" key="5">
    <source>
        <dbReference type="ARBA" id="ARBA00023242"/>
    </source>
</evidence>
<dbReference type="GO" id="GO:0045944">
    <property type="term" value="P:positive regulation of transcription by RNA polymerase II"/>
    <property type="evidence" value="ECO:0007669"/>
    <property type="project" value="TreeGrafter"/>
</dbReference>
<comment type="caution">
    <text evidence="8">The sequence shown here is derived from an EMBL/GenBank/DDBJ whole genome shotgun (WGS) entry which is preliminary data.</text>
</comment>
<dbReference type="CDD" id="cd00067">
    <property type="entry name" value="GAL4"/>
    <property type="match status" value="1"/>
</dbReference>
<keyword evidence="4" id="KW-0804">Transcription</keyword>
<keyword evidence="9" id="KW-1185">Reference proteome</keyword>
<dbReference type="PROSITE" id="PS50048">
    <property type="entry name" value="ZN2_CY6_FUNGAL_2"/>
    <property type="match status" value="1"/>
</dbReference>
<dbReference type="Gene3D" id="4.10.240.10">
    <property type="entry name" value="Zn(2)-C6 fungal-type DNA-binding domain"/>
    <property type="match status" value="1"/>
</dbReference>
<name>A0AAN6V2M4_9PEZI</name>
<reference evidence="8" key="1">
    <citation type="journal article" date="2023" name="Mol. Phylogenet. Evol.">
        <title>Genome-scale phylogeny and comparative genomics of the fungal order Sordariales.</title>
        <authorList>
            <person name="Hensen N."/>
            <person name="Bonometti L."/>
            <person name="Westerberg I."/>
            <person name="Brannstrom I.O."/>
            <person name="Guillou S."/>
            <person name="Cros-Aarteil S."/>
            <person name="Calhoun S."/>
            <person name="Haridas S."/>
            <person name="Kuo A."/>
            <person name="Mondo S."/>
            <person name="Pangilinan J."/>
            <person name="Riley R."/>
            <person name="LaButti K."/>
            <person name="Andreopoulos B."/>
            <person name="Lipzen A."/>
            <person name="Chen C."/>
            <person name="Yan M."/>
            <person name="Daum C."/>
            <person name="Ng V."/>
            <person name="Clum A."/>
            <person name="Steindorff A."/>
            <person name="Ohm R.A."/>
            <person name="Martin F."/>
            <person name="Silar P."/>
            <person name="Natvig D.O."/>
            <person name="Lalanne C."/>
            <person name="Gautier V."/>
            <person name="Ament-Velasquez S.L."/>
            <person name="Kruys A."/>
            <person name="Hutchinson M.I."/>
            <person name="Powell A.J."/>
            <person name="Barry K."/>
            <person name="Miller A.N."/>
            <person name="Grigoriev I.V."/>
            <person name="Debuchy R."/>
            <person name="Gladieux P."/>
            <person name="Hiltunen Thoren M."/>
            <person name="Johannesson H."/>
        </authorList>
    </citation>
    <scope>NUCLEOTIDE SEQUENCE</scope>
    <source>
        <strain evidence="8">CBS 141.50</strain>
    </source>
</reference>
<dbReference type="GO" id="GO:0000981">
    <property type="term" value="F:DNA-binding transcription factor activity, RNA polymerase II-specific"/>
    <property type="evidence" value="ECO:0007669"/>
    <property type="project" value="InterPro"/>
</dbReference>
<dbReference type="GO" id="GO:0008270">
    <property type="term" value="F:zinc ion binding"/>
    <property type="evidence" value="ECO:0007669"/>
    <property type="project" value="InterPro"/>
</dbReference>
<dbReference type="EMBL" id="MU853584">
    <property type="protein sequence ID" value="KAK4143697.1"/>
    <property type="molecule type" value="Genomic_DNA"/>
</dbReference>
<evidence type="ECO:0000256" key="3">
    <source>
        <dbReference type="ARBA" id="ARBA00023125"/>
    </source>
</evidence>
<sequence length="572" mass="61413">MVLDGQNTTTQTTTPKLRSACNSCRQLKVRCSGGNPCQNCATSNTACGYGVSNRLGRPRGAKNRQPSKGQLLAPAPTSSVVHDGQQTPTSANTPVWLSPSADKPTFVLDSWQPTTTTVNHQERQREQAHQHQHHQQEPQHSQRRPQYPGQHTLELPEWPSPLELLDSMSCMGSGDHDLFELDHEATAALSWTPSPNDLPCFFGTNNPASYAAPSHAGIHGHVPGSSEPPSGKGWPALAMEPPTPPAPTADLVDPRLITSYPPTGRTHSQYGDLDPTSSSSSYVATSETSSSSSNNSRHPTGLECSCLQRHMDLLCSLKRPHVPHRSSGASTPRSTTATALPVDFVLQNAQEAWHACRAAADCQETAEDNHDHEVIELLVMCLRAVVAQVQQLPAVAPLVNFEGSAGASGGDDDDDDARSLMHLRKNGGGGGGYHHGHDDVSSVLYSRESSSSPEDKVFGGLGRDGVPILVGEFEVSGDDKDLLLRSLRMIALRKLASGLRLLRGIVDAKKATLRGGSGRVSGSGNEDRPPRMANGLHDAGDLKHVERMMDGLMHSIKVLIGLRDVDREYLGL</sequence>
<dbReference type="InterPro" id="IPR001138">
    <property type="entry name" value="Zn2Cys6_DnaBD"/>
</dbReference>
<evidence type="ECO:0000256" key="2">
    <source>
        <dbReference type="ARBA" id="ARBA00023015"/>
    </source>
</evidence>
<evidence type="ECO:0000256" key="1">
    <source>
        <dbReference type="ARBA" id="ARBA00004123"/>
    </source>
</evidence>
<protein>
    <recommendedName>
        <fullName evidence="7">Zn(2)-C6 fungal-type domain-containing protein</fullName>
    </recommendedName>
</protein>
<comment type="subcellular location">
    <subcellularLocation>
        <location evidence="1">Nucleus</location>
    </subcellularLocation>
</comment>
<feature type="region of interest" description="Disordered" evidence="6">
    <location>
        <begin position="259"/>
        <end position="300"/>
    </location>
</feature>
<dbReference type="PROSITE" id="PS00463">
    <property type="entry name" value="ZN2_CY6_FUNGAL_1"/>
    <property type="match status" value="1"/>
</dbReference>
<dbReference type="GO" id="GO:0005634">
    <property type="term" value="C:nucleus"/>
    <property type="evidence" value="ECO:0007669"/>
    <property type="project" value="UniProtKB-SubCell"/>
</dbReference>
<dbReference type="GeneID" id="87817353"/>
<proteinExistence type="predicted"/>
<evidence type="ECO:0000256" key="6">
    <source>
        <dbReference type="SAM" id="MobiDB-lite"/>
    </source>
</evidence>
<keyword evidence="2" id="KW-0805">Transcription regulation</keyword>
<accession>A0AAN6V2M4</accession>
<dbReference type="InterPro" id="IPR036864">
    <property type="entry name" value="Zn2-C6_fun-type_DNA-bd_sf"/>
</dbReference>
<keyword evidence="5" id="KW-0539">Nucleus</keyword>
<feature type="compositionally biased region" description="Low complexity" evidence="6">
    <location>
        <begin position="276"/>
        <end position="296"/>
    </location>
</feature>
<feature type="domain" description="Zn(2)-C6 fungal-type" evidence="7">
    <location>
        <begin position="20"/>
        <end position="49"/>
    </location>
</feature>
<reference evidence="8" key="2">
    <citation type="submission" date="2023-05" db="EMBL/GenBank/DDBJ databases">
        <authorList>
            <consortium name="Lawrence Berkeley National Laboratory"/>
            <person name="Steindorff A."/>
            <person name="Hensen N."/>
            <person name="Bonometti L."/>
            <person name="Westerberg I."/>
            <person name="Brannstrom I.O."/>
            <person name="Guillou S."/>
            <person name="Cros-Aarteil S."/>
            <person name="Calhoun S."/>
            <person name="Haridas S."/>
            <person name="Kuo A."/>
            <person name="Mondo S."/>
            <person name="Pangilinan J."/>
            <person name="Riley R."/>
            <person name="Labutti K."/>
            <person name="Andreopoulos B."/>
            <person name="Lipzen A."/>
            <person name="Chen C."/>
            <person name="Yanf M."/>
            <person name="Daum C."/>
            <person name="Ng V."/>
            <person name="Clum A."/>
            <person name="Ohm R."/>
            <person name="Martin F."/>
            <person name="Silar P."/>
            <person name="Natvig D."/>
            <person name="Lalanne C."/>
            <person name="Gautier V."/>
            <person name="Ament-Velasquez S.L."/>
            <person name="Kruys A."/>
            <person name="Hutchinson M.I."/>
            <person name="Powell A.J."/>
            <person name="Barry K."/>
            <person name="Miller A.N."/>
            <person name="Grigoriev I.V."/>
            <person name="Debuchy R."/>
            <person name="Gladieux P."/>
            <person name="Thoren M.H."/>
            <person name="Johannesson H."/>
        </authorList>
    </citation>
    <scope>NUCLEOTIDE SEQUENCE</scope>
    <source>
        <strain evidence="8">CBS 141.50</strain>
    </source>
</reference>
<dbReference type="Pfam" id="PF00172">
    <property type="entry name" value="Zn_clus"/>
    <property type="match status" value="1"/>
</dbReference>
<evidence type="ECO:0000259" key="7">
    <source>
        <dbReference type="PROSITE" id="PS50048"/>
    </source>
</evidence>
<organism evidence="8 9">
    <name type="scientific">Dichotomopilus funicola</name>
    <dbReference type="NCBI Taxonomy" id="1934379"/>
    <lineage>
        <taxon>Eukaryota</taxon>
        <taxon>Fungi</taxon>
        <taxon>Dikarya</taxon>
        <taxon>Ascomycota</taxon>
        <taxon>Pezizomycotina</taxon>
        <taxon>Sordariomycetes</taxon>
        <taxon>Sordariomycetidae</taxon>
        <taxon>Sordariales</taxon>
        <taxon>Chaetomiaceae</taxon>
        <taxon>Dichotomopilus</taxon>
    </lineage>
</organism>
<feature type="compositionally biased region" description="Basic and acidic residues" evidence="6">
    <location>
        <begin position="120"/>
        <end position="137"/>
    </location>
</feature>
<keyword evidence="3" id="KW-0238">DNA-binding</keyword>
<evidence type="ECO:0000256" key="4">
    <source>
        <dbReference type="ARBA" id="ARBA00023163"/>
    </source>
</evidence>
<dbReference type="AlphaFoldDB" id="A0AAN6V2M4"/>
<evidence type="ECO:0000313" key="8">
    <source>
        <dbReference type="EMBL" id="KAK4143697.1"/>
    </source>
</evidence>
<dbReference type="GO" id="GO:0043565">
    <property type="term" value="F:sequence-specific DNA binding"/>
    <property type="evidence" value="ECO:0007669"/>
    <property type="project" value="TreeGrafter"/>
</dbReference>
<dbReference type="SMART" id="SM00066">
    <property type="entry name" value="GAL4"/>
    <property type="match status" value="1"/>
</dbReference>
<feature type="region of interest" description="Disordered" evidence="6">
    <location>
        <begin position="58"/>
        <end position="156"/>
    </location>
</feature>
<dbReference type="InterPro" id="IPR051711">
    <property type="entry name" value="Stress_Response_Reg"/>
</dbReference>